<proteinExistence type="predicted"/>
<dbReference type="InterPro" id="IPR011010">
    <property type="entry name" value="DNA_brk_join_enz"/>
</dbReference>
<dbReference type="CDD" id="cd01189">
    <property type="entry name" value="INT_ICEBs1_C_like"/>
    <property type="match status" value="1"/>
</dbReference>
<dbReference type="GO" id="GO:0015074">
    <property type="term" value="P:DNA integration"/>
    <property type="evidence" value="ECO:0007669"/>
    <property type="project" value="InterPro"/>
</dbReference>
<dbReference type="Pfam" id="PF00589">
    <property type="entry name" value="Phage_integrase"/>
    <property type="match status" value="1"/>
</dbReference>
<protein>
    <submittedName>
        <fullName evidence="3">Putative defective protein IntQ</fullName>
    </submittedName>
</protein>
<sequence length="240" mass="27852">MEDEILERNVATKIILPVPDHEKEFNPDEKTVRVFSQDEIVKLEAAAANDPKASPYSNLITVALRTGMRREELLAIRWQDVDFKNHTITVKRALVHTKLNGYEFKPTKNKKRRLIEVTDEVLNAMRAEARRQAPYKLRLKDNYDKNTKLIFCREDGVQSHPDTVSSWFPDFCSSIGITRLSFHCLRHTHASHLLASGEDITYVSKRLGHSSIQVTYGTYFHFIPLEKRASLKELEKRFKK</sequence>
<dbReference type="GO" id="GO:0003677">
    <property type="term" value="F:DNA binding"/>
    <property type="evidence" value="ECO:0007669"/>
    <property type="project" value="InterPro"/>
</dbReference>
<dbReference type="PANTHER" id="PTHR30349">
    <property type="entry name" value="PHAGE INTEGRASE-RELATED"/>
    <property type="match status" value="1"/>
</dbReference>
<dbReference type="EMBL" id="VSSQ01052111">
    <property type="protein sequence ID" value="MPN06213.1"/>
    <property type="molecule type" value="Genomic_DNA"/>
</dbReference>
<reference evidence="3" key="1">
    <citation type="submission" date="2019-08" db="EMBL/GenBank/DDBJ databases">
        <authorList>
            <person name="Kucharzyk K."/>
            <person name="Murdoch R.W."/>
            <person name="Higgins S."/>
            <person name="Loffler F."/>
        </authorList>
    </citation>
    <scope>NUCLEOTIDE SEQUENCE</scope>
</reference>
<dbReference type="SUPFAM" id="SSF56349">
    <property type="entry name" value="DNA breaking-rejoining enzymes"/>
    <property type="match status" value="1"/>
</dbReference>
<keyword evidence="1" id="KW-0233">DNA recombination</keyword>
<dbReference type="PANTHER" id="PTHR30349:SF64">
    <property type="entry name" value="PROPHAGE INTEGRASE INTD-RELATED"/>
    <property type="match status" value="1"/>
</dbReference>
<feature type="domain" description="Tyr recombinase" evidence="2">
    <location>
        <begin position="30"/>
        <end position="232"/>
    </location>
</feature>
<dbReference type="GO" id="GO:0006310">
    <property type="term" value="P:DNA recombination"/>
    <property type="evidence" value="ECO:0007669"/>
    <property type="project" value="UniProtKB-KW"/>
</dbReference>
<dbReference type="InterPro" id="IPR002104">
    <property type="entry name" value="Integrase_catalytic"/>
</dbReference>
<dbReference type="AlphaFoldDB" id="A0A645F0N2"/>
<evidence type="ECO:0000313" key="3">
    <source>
        <dbReference type="EMBL" id="MPN06213.1"/>
    </source>
</evidence>
<gene>
    <name evidence="3" type="primary">intQ_5</name>
    <name evidence="3" type="ORF">SDC9_153469</name>
</gene>
<comment type="caution">
    <text evidence="3">The sequence shown here is derived from an EMBL/GenBank/DDBJ whole genome shotgun (WGS) entry which is preliminary data.</text>
</comment>
<dbReference type="InterPro" id="IPR013762">
    <property type="entry name" value="Integrase-like_cat_sf"/>
</dbReference>
<evidence type="ECO:0000256" key="1">
    <source>
        <dbReference type="ARBA" id="ARBA00023172"/>
    </source>
</evidence>
<dbReference type="Gene3D" id="1.10.443.10">
    <property type="entry name" value="Intergrase catalytic core"/>
    <property type="match status" value="1"/>
</dbReference>
<dbReference type="InterPro" id="IPR050090">
    <property type="entry name" value="Tyrosine_recombinase_XerCD"/>
</dbReference>
<dbReference type="PROSITE" id="PS51898">
    <property type="entry name" value="TYR_RECOMBINASE"/>
    <property type="match status" value="1"/>
</dbReference>
<evidence type="ECO:0000259" key="2">
    <source>
        <dbReference type="PROSITE" id="PS51898"/>
    </source>
</evidence>
<organism evidence="3">
    <name type="scientific">bioreactor metagenome</name>
    <dbReference type="NCBI Taxonomy" id="1076179"/>
    <lineage>
        <taxon>unclassified sequences</taxon>
        <taxon>metagenomes</taxon>
        <taxon>ecological metagenomes</taxon>
    </lineage>
</organism>
<accession>A0A645F0N2</accession>
<name>A0A645F0N2_9ZZZZ</name>